<proteinExistence type="predicted"/>
<dbReference type="InParanoid" id="D3BBY2"/>
<protein>
    <submittedName>
        <fullName evidence="1">Uncharacterized protein</fullName>
    </submittedName>
</protein>
<dbReference type="EMBL" id="ADBJ01000026">
    <property type="protein sequence ID" value="EFA81165.1"/>
    <property type="molecule type" value="Genomic_DNA"/>
</dbReference>
<reference evidence="1 2" key="1">
    <citation type="journal article" date="2011" name="Genome Res.">
        <title>Phylogeny-wide analysis of social amoeba genomes highlights ancient origins for complex intercellular communication.</title>
        <authorList>
            <person name="Heidel A.J."/>
            <person name="Lawal H.M."/>
            <person name="Felder M."/>
            <person name="Schilde C."/>
            <person name="Helps N.R."/>
            <person name="Tunggal B."/>
            <person name="Rivero F."/>
            <person name="John U."/>
            <person name="Schleicher M."/>
            <person name="Eichinger L."/>
            <person name="Platzer M."/>
            <person name="Noegel A.A."/>
            <person name="Schaap P."/>
            <person name="Gloeckner G."/>
        </authorList>
    </citation>
    <scope>NUCLEOTIDE SEQUENCE [LARGE SCALE GENOMIC DNA]</scope>
    <source>
        <strain evidence="2">ATCC 26659 / Pp 5 / PN500</strain>
    </source>
</reference>
<dbReference type="GeneID" id="31361486"/>
<sequence length="47" mass="5085">METESLDVQCRTIAYTPVTGSRDGSGSCRDADVLVLTMLISEFCAEL</sequence>
<dbReference type="AlphaFoldDB" id="D3BBY2"/>
<keyword evidence="2" id="KW-1185">Reference proteome</keyword>
<comment type="caution">
    <text evidence="1">The sequence shown here is derived from an EMBL/GenBank/DDBJ whole genome shotgun (WGS) entry which is preliminary data.</text>
</comment>
<dbReference type="Proteomes" id="UP000001396">
    <property type="component" value="Unassembled WGS sequence"/>
</dbReference>
<evidence type="ECO:0000313" key="1">
    <source>
        <dbReference type="EMBL" id="EFA81165.1"/>
    </source>
</evidence>
<gene>
    <name evidence="1" type="ORF">PPL_06002</name>
</gene>
<organism evidence="1 2">
    <name type="scientific">Heterostelium pallidum (strain ATCC 26659 / Pp 5 / PN500)</name>
    <name type="common">Cellular slime mold</name>
    <name type="synonym">Polysphondylium pallidum</name>
    <dbReference type="NCBI Taxonomy" id="670386"/>
    <lineage>
        <taxon>Eukaryota</taxon>
        <taxon>Amoebozoa</taxon>
        <taxon>Evosea</taxon>
        <taxon>Eumycetozoa</taxon>
        <taxon>Dictyostelia</taxon>
        <taxon>Acytosteliales</taxon>
        <taxon>Acytosteliaceae</taxon>
        <taxon>Heterostelium</taxon>
    </lineage>
</organism>
<name>D3BBY2_HETP5</name>
<accession>D3BBY2</accession>
<evidence type="ECO:0000313" key="2">
    <source>
        <dbReference type="Proteomes" id="UP000001396"/>
    </source>
</evidence>
<dbReference type="RefSeq" id="XP_020433283.1">
    <property type="nucleotide sequence ID" value="XM_020576871.1"/>
</dbReference>